<dbReference type="InterPro" id="IPR036291">
    <property type="entry name" value="NAD(P)-bd_dom_sf"/>
</dbReference>
<evidence type="ECO:0000256" key="2">
    <source>
        <dbReference type="ARBA" id="ARBA00023002"/>
    </source>
</evidence>
<comment type="similarity">
    <text evidence="1 3 7">Belongs to the Glu/Leu/Phe/Val dehydrogenases family.</text>
</comment>
<dbReference type="InterPro" id="IPR033524">
    <property type="entry name" value="Glu/Leu/Phe/Val_DH_AS"/>
</dbReference>
<evidence type="ECO:0000256" key="6">
    <source>
        <dbReference type="PIRSR" id="PIRSR000185-3"/>
    </source>
</evidence>
<dbReference type="CDD" id="cd01076">
    <property type="entry name" value="NAD_bind_1_Glu_DH"/>
    <property type="match status" value="1"/>
</dbReference>
<feature type="site" description="Important for catalysis" evidence="6">
    <location>
        <position position="139"/>
    </location>
</feature>
<organism evidence="9 10">
    <name type="scientific">Candidatus Roizmanbacteria bacterium RIFCSPHIGHO2_02_FULL_37_24</name>
    <dbReference type="NCBI Taxonomy" id="1802037"/>
    <lineage>
        <taxon>Bacteria</taxon>
        <taxon>Candidatus Roizmaniibacteriota</taxon>
    </lineage>
</organism>
<dbReference type="Pfam" id="PF00208">
    <property type="entry name" value="ELFV_dehydrog"/>
    <property type="match status" value="1"/>
</dbReference>
<dbReference type="PANTHER" id="PTHR11606">
    <property type="entry name" value="GLUTAMATE DEHYDROGENASE"/>
    <property type="match status" value="1"/>
</dbReference>
<feature type="binding site" evidence="5">
    <location>
        <position position="372"/>
    </location>
    <ligand>
        <name>substrate</name>
    </ligand>
</feature>
<dbReference type="AlphaFoldDB" id="A0A1F7GWE3"/>
<keyword evidence="5" id="KW-0520">NAD</keyword>
<evidence type="ECO:0000256" key="7">
    <source>
        <dbReference type="RuleBase" id="RU004417"/>
    </source>
</evidence>
<keyword evidence="2 3" id="KW-0560">Oxidoreductase</keyword>
<keyword evidence="5" id="KW-0547">Nucleotide-binding</keyword>
<dbReference type="Pfam" id="PF02812">
    <property type="entry name" value="ELFV_dehydrog_N"/>
    <property type="match status" value="1"/>
</dbReference>
<reference evidence="9 10" key="1">
    <citation type="journal article" date="2016" name="Nat. Commun.">
        <title>Thousands of microbial genomes shed light on interconnected biogeochemical processes in an aquifer system.</title>
        <authorList>
            <person name="Anantharaman K."/>
            <person name="Brown C.T."/>
            <person name="Hug L.A."/>
            <person name="Sharon I."/>
            <person name="Castelle C.J."/>
            <person name="Probst A.J."/>
            <person name="Thomas B.C."/>
            <person name="Singh A."/>
            <person name="Wilkins M.J."/>
            <person name="Karaoz U."/>
            <person name="Brodie E.L."/>
            <person name="Williams K.H."/>
            <person name="Hubbard S.S."/>
            <person name="Banfield J.F."/>
        </authorList>
    </citation>
    <scope>NUCLEOTIDE SEQUENCE [LARGE SCALE GENOMIC DNA]</scope>
</reference>
<dbReference type="InterPro" id="IPR006096">
    <property type="entry name" value="Glu/Leu/Phe/Val/Trp_DH_C"/>
</dbReference>
<evidence type="ECO:0000256" key="4">
    <source>
        <dbReference type="PIRSR" id="PIRSR000185-1"/>
    </source>
</evidence>
<dbReference type="EMBL" id="MFZM01000022">
    <property type="protein sequence ID" value="OGK23299.1"/>
    <property type="molecule type" value="Genomic_DNA"/>
</dbReference>
<feature type="domain" description="Glutamate/phenylalanine/leucine/valine/L-tryptophan dehydrogenase C-terminal" evidence="8">
    <location>
        <begin position="176"/>
        <end position="441"/>
    </location>
</feature>
<feature type="binding site" evidence="5">
    <location>
        <position position="183"/>
    </location>
    <ligand>
        <name>NAD(+)</name>
        <dbReference type="ChEBI" id="CHEBI:57540"/>
    </ligand>
</feature>
<dbReference type="InterPro" id="IPR006097">
    <property type="entry name" value="Glu/Leu/Phe/Val/Trp_DH_dimer"/>
</dbReference>
<evidence type="ECO:0000259" key="8">
    <source>
        <dbReference type="SMART" id="SM00839"/>
    </source>
</evidence>
<dbReference type="PROSITE" id="PS00074">
    <property type="entry name" value="GLFV_DEHYDROGENASE"/>
    <property type="match status" value="1"/>
</dbReference>
<comment type="caution">
    <text evidence="9">The sequence shown here is derived from an EMBL/GenBank/DDBJ whole genome shotgun (WGS) entry which is preliminary data.</text>
</comment>
<dbReference type="InterPro" id="IPR033922">
    <property type="entry name" value="NAD_bind_Glu_DH"/>
</dbReference>
<evidence type="ECO:0000256" key="1">
    <source>
        <dbReference type="ARBA" id="ARBA00006382"/>
    </source>
</evidence>
<feature type="active site" description="Proton donor" evidence="4">
    <location>
        <position position="99"/>
    </location>
</feature>
<dbReference type="PRINTS" id="PR00082">
    <property type="entry name" value="GLFDHDRGNASE"/>
</dbReference>
<protein>
    <recommendedName>
        <fullName evidence="3">Glutamate dehydrogenase</fullName>
    </recommendedName>
</protein>
<name>A0A1F7GWE3_9BACT</name>
<dbReference type="InterPro" id="IPR006095">
    <property type="entry name" value="Glu/Leu/Phe/Val/Trp_DH"/>
</dbReference>
<dbReference type="Gene3D" id="3.40.50.720">
    <property type="entry name" value="NAD(P)-binding Rossmann-like Domain"/>
    <property type="match status" value="1"/>
</dbReference>
<dbReference type="SMART" id="SM00839">
    <property type="entry name" value="ELFV_dehydrog"/>
    <property type="match status" value="1"/>
</dbReference>
<evidence type="ECO:0000256" key="3">
    <source>
        <dbReference type="PIRNR" id="PIRNR000185"/>
    </source>
</evidence>
<evidence type="ECO:0000313" key="9">
    <source>
        <dbReference type="EMBL" id="OGK23299.1"/>
    </source>
</evidence>
<feature type="binding site" evidence="5">
    <location>
        <position position="63"/>
    </location>
    <ligand>
        <name>substrate</name>
    </ligand>
</feature>
<dbReference type="Proteomes" id="UP000177159">
    <property type="component" value="Unassembled WGS sequence"/>
</dbReference>
<dbReference type="GO" id="GO:0004352">
    <property type="term" value="F:glutamate dehydrogenase (NAD+) activity"/>
    <property type="evidence" value="ECO:0007669"/>
    <property type="project" value="TreeGrafter"/>
</dbReference>
<sequence length="442" mass="48915">MSDPFQNALAFLNEIRKDLKETDKSYLDRLLKPQHLIKGEIKLKGKKYKAFRSQHNNALGPYKGGIRFHENVTESEVKALSLWMSLKCSIAGIPYGGGKGGVVVDPKKLSGKELEELSREYIRLIAKHIGVNKDVPAPDVNTNPQIMAWMVDEYEKIVGHHEPGVITGKPIEIGGSKGRDKATGYGGVMAMKFLLEKLKVNSGKLRINSPISNFNSQFFNKPSSQITIAIQGFGNVGYFFAKIVSDEGFRVVSVSDSKGGIYVKEGLDPVATLECKNEKGKVADCYCVGGVCDLRNGNTISNDELLELDVDILVPSALENVITKDNAARIKAPIIIEMANGPTTKEAADILAKKGTIIVPDIFANSGGVTVSYLEWVQNRMGYYWEEEEVDGKLENLMKASFNTMWTRYLGLRENNKHASLREAAYIVAVERIIEAEKLRRP</sequence>
<feature type="binding site" evidence="5">
    <location>
        <position position="235"/>
    </location>
    <ligand>
        <name>NAD(+)</name>
        <dbReference type="ChEBI" id="CHEBI:57540"/>
    </ligand>
</feature>
<dbReference type="SUPFAM" id="SSF51735">
    <property type="entry name" value="NAD(P)-binding Rossmann-fold domains"/>
    <property type="match status" value="1"/>
</dbReference>
<dbReference type="Gene3D" id="3.40.50.10860">
    <property type="entry name" value="Leucine Dehydrogenase, chain A, domain 1"/>
    <property type="match status" value="1"/>
</dbReference>
<dbReference type="GO" id="GO:0000166">
    <property type="term" value="F:nucleotide binding"/>
    <property type="evidence" value="ECO:0007669"/>
    <property type="project" value="UniProtKB-KW"/>
</dbReference>
<feature type="binding site" evidence="5">
    <location>
        <position position="87"/>
    </location>
    <ligand>
        <name>substrate</name>
    </ligand>
</feature>
<dbReference type="InterPro" id="IPR014362">
    <property type="entry name" value="Glu_DH"/>
</dbReference>
<evidence type="ECO:0000313" key="10">
    <source>
        <dbReference type="Proteomes" id="UP000177159"/>
    </source>
</evidence>
<evidence type="ECO:0000256" key="5">
    <source>
        <dbReference type="PIRSR" id="PIRSR000185-2"/>
    </source>
</evidence>
<dbReference type="GO" id="GO:0006538">
    <property type="term" value="P:L-glutamate catabolic process"/>
    <property type="evidence" value="ECO:0007669"/>
    <property type="project" value="TreeGrafter"/>
</dbReference>
<dbReference type="InterPro" id="IPR046346">
    <property type="entry name" value="Aminoacid_DH-like_N_sf"/>
</dbReference>
<proteinExistence type="inferred from homology"/>
<accession>A0A1F7GWE3</accession>
<gene>
    <name evidence="9" type="ORF">A3C24_03845</name>
</gene>
<dbReference type="PIRSF" id="PIRSF000185">
    <property type="entry name" value="Glu_DH"/>
    <property type="match status" value="1"/>
</dbReference>
<dbReference type="PANTHER" id="PTHR11606:SF13">
    <property type="entry name" value="GLUTAMATE DEHYDROGENASE 1, MITOCHONDRIAL"/>
    <property type="match status" value="1"/>
</dbReference>
<dbReference type="SUPFAM" id="SSF53223">
    <property type="entry name" value="Aminoacid dehydrogenase-like, N-terminal domain"/>
    <property type="match status" value="1"/>
</dbReference>